<dbReference type="RefSeq" id="WP_045087362.1">
    <property type="nucleotide sequence ID" value="NZ_LN824141.1"/>
</dbReference>
<dbReference type="SUPFAM" id="SSF46609">
    <property type="entry name" value="Fe,Mn superoxide dismutase (SOD), N-terminal domain"/>
    <property type="match status" value="1"/>
</dbReference>
<dbReference type="InterPro" id="IPR019833">
    <property type="entry name" value="Mn/Fe_SOD_BS"/>
</dbReference>
<comment type="catalytic activity">
    <reaction evidence="6">
        <text>2 superoxide + 2 H(+) = H2O2 + O2</text>
        <dbReference type="Rhea" id="RHEA:20696"/>
        <dbReference type="ChEBI" id="CHEBI:15378"/>
        <dbReference type="ChEBI" id="CHEBI:15379"/>
        <dbReference type="ChEBI" id="CHEBI:16240"/>
        <dbReference type="ChEBI" id="CHEBI:18421"/>
        <dbReference type="EC" id="1.15.1.1"/>
    </reaction>
</comment>
<feature type="binding site" evidence="5">
    <location>
        <position position="169"/>
    </location>
    <ligand>
        <name>Mn(2+)</name>
        <dbReference type="ChEBI" id="CHEBI:29035"/>
    </ligand>
</feature>
<evidence type="ECO:0000313" key="10">
    <source>
        <dbReference type="Proteomes" id="UP000032809"/>
    </source>
</evidence>
<dbReference type="PATRIC" id="fig|1006576.9.peg.470"/>
<keyword evidence="3 5" id="KW-0479">Metal-binding</keyword>
<evidence type="ECO:0000256" key="3">
    <source>
        <dbReference type="ARBA" id="ARBA00022723"/>
    </source>
</evidence>
<dbReference type="SUPFAM" id="SSF54719">
    <property type="entry name" value="Fe,Mn superoxide dismutase (SOD), C-terminal domain"/>
    <property type="match status" value="1"/>
</dbReference>
<dbReference type="FunFam" id="3.55.40.20:FF:000001">
    <property type="entry name" value="Superoxide dismutase"/>
    <property type="match status" value="1"/>
</dbReference>
<dbReference type="EC" id="1.15.1.1" evidence="2 6"/>
<comment type="similarity">
    <text evidence="1 6">Belongs to the iron/manganese superoxide dismutase family.</text>
</comment>
<feature type="binding site" evidence="5">
    <location>
        <position position="27"/>
    </location>
    <ligand>
        <name>Mn(2+)</name>
        <dbReference type="ChEBI" id="CHEBI:29035"/>
    </ligand>
</feature>
<dbReference type="Gene3D" id="3.55.40.20">
    <property type="entry name" value="Iron/manganese superoxide dismutase, C-terminal domain"/>
    <property type="match status" value="1"/>
</dbReference>
<sequence length="203" mass="23916">MRFELPKLNYSYDSLEPYIDSRTMEIHYTKHHATYVNKLNEALEKHPELMNKNLEDLLKDLDNIPSDIRTTVRNNGGGHYNHTLFWSIMGPNGSRKPIGKLAQRIDEVFGSFDKFKLEFSDSALNRFGSGWAWLVLDKYGHLSIISTPNQDNPIMIGLYPILGIDVWEHAYYLKYQNRRAEYIESWWNVVNWEEVEKNYLNIV</sequence>
<evidence type="ECO:0000256" key="2">
    <source>
        <dbReference type="ARBA" id="ARBA00012682"/>
    </source>
</evidence>
<reference evidence="10" key="1">
    <citation type="submission" date="2014-11" db="EMBL/GenBank/DDBJ databases">
        <authorList>
            <person name="Wibberg D."/>
        </authorList>
    </citation>
    <scope>NUCLEOTIDE SEQUENCE [LARGE SCALE GENOMIC DNA]</scope>
    <source>
        <strain evidence="10">L3</strain>
    </source>
</reference>
<dbReference type="AlphaFoldDB" id="A0A0C7NIR4"/>
<dbReference type="EMBL" id="LN824141">
    <property type="protein sequence ID" value="CEP77801.1"/>
    <property type="molecule type" value="Genomic_DNA"/>
</dbReference>
<dbReference type="InterPro" id="IPR036314">
    <property type="entry name" value="SOD_C_sf"/>
</dbReference>
<dbReference type="FunFam" id="1.10.287.990:FF:000001">
    <property type="entry name" value="Superoxide dismutase"/>
    <property type="match status" value="1"/>
</dbReference>
<dbReference type="GO" id="GO:0004784">
    <property type="term" value="F:superoxide dismutase activity"/>
    <property type="evidence" value="ECO:0007669"/>
    <property type="project" value="UniProtKB-EC"/>
</dbReference>
<evidence type="ECO:0000313" key="9">
    <source>
        <dbReference type="EMBL" id="CEP77801.1"/>
    </source>
</evidence>
<keyword evidence="4 6" id="KW-0560">Oxidoreductase</keyword>
<dbReference type="PANTHER" id="PTHR43595">
    <property type="entry name" value="37S RIBOSOMAL PROTEIN S26, MITOCHONDRIAL"/>
    <property type="match status" value="1"/>
</dbReference>
<evidence type="ECO:0000259" key="7">
    <source>
        <dbReference type="Pfam" id="PF00081"/>
    </source>
</evidence>
<keyword evidence="10" id="KW-1185">Reference proteome</keyword>
<name>A0A0C7NIR4_DEFTU</name>
<dbReference type="OrthoDB" id="9803125at2"/>
<feature type="binding site" evidence="5">
    <location>
        <position position="165"/>
    </location>
    <ligand>
        <name>Mn(2+)</name>
        <dbReference type="ChEBI" id="CHEBI:29035"/>
    </ligand>
</feature>
<dbReference type="PIRSF" id="PIRSF000349">
    <property type="entry name" value="SODismutase"/>
    <property type="match status" value="1"/>
</dbReference>
<dbReference type="PROSITE" id="PS00088">
    <property type="entry name" value="SOD_MN"/>
    <property type="match status" value="1"/>
</dbReference>
<dbReference type="InterPro" id="IPR019832">
    <property type="entry name" value="Mn/Fe_SOD_C"/>
</dbReference>
<feature type="binding site" evidence="5">
    <location>
        <position position="82"/>
    </location>
    <ligand>
        <name>Mn(2+)</name>
        <dbReference type="ChEBI" id="CHEBI:29035"/>
    </ligand>
</feature>
<proteinExistence type="inferred from homology"/>
<dbReference type="InterPro" id="IPR036324">
    <property type="entry name" value="Mn/Fe_SOD_N_sf"/>
</dbReference>
<organism evidence="9 10">
    <name type="scientific">Defluviitoga tunisiensis</name>
    <dbReference type="NCBI Taxonomy" id="1006576"/>
    <lineage>
        <taxon>Bacteria</taxon>
        <taxon>Thermotogati</taxon>
        <taxon>Thermotogota</taxon>
        <taxon>Thermotogae</taxon>
        <taxon>Petrotogales</taxon>
        <taxon>Petrotogaceae</taxon>
        <taxon>Defluviitoga</taxon>
    </lineage>
</organism>
<dbReference type="STRING" id="1006576.DTL3_0478"/>
<feature type="domain" description="Manganese/iron superoxide dismutase C-terminal" evidence="8">
    <location>
        <begin position="98"/>
        <end position="198"/>
    </location>
</feature>
<dbReference type="InterPro" id="IPR001189">
    <property type="entry name" value="Mn/Fe_SOD"/>
</dbReference>
<dbReference type="PANTHER" id="PTHR43595:SF2">
    <property type="entry name" value="SMALL RIBOSOMAL SUBUNIT PROTEIN MS42"/>
    <property type="match status" value="1"/>
</dbReference>
<dbReference type="Pfam" id="PF00081">
    <property type="entry name" value="Sod_Fe_N"/>
    <property type="match status" value="1"/>
</dbReference>
<accession>A0A0C7NIR4</accession>
<dbReference type="GO" id="GO:0046872">
    <property type="term" value="F:metal ion binding"/>
    <property type="evidence" value="ECO:0007669"/>
    <property type="project" value="UniProtKB-KW"/>
</dbReference>
<dbReference type="GO" id="GO:0005737">
    <property type="term" value="C:cytoplasm"/>
    <property type="evidence" value="ECO:0007669"/>
    <property type="project" value="TreeGrafter"/>
</dbReference>
<gene>
    <name evidence="9" type="primary">sodA</name>
    <name evidence="9" type="ORF">DTL3_0478</name>
</gene>
<dbReference type="Gene3D" id="1.10.287.990">
    <property type="entry name" value="Fe,Mn superoxide dismutase (SOD) domain"/>
    <property type="match status" value="1"/>
</dbReference>
<evidence type="ECO:0000256" key="4">
    <source>
        <dbReference type="ARBA" id="ARBA00023002"/>
    </source>
</evidence>
<evidence type="ECO:0000256" key="5">
    <source>
        <dbReference type="PIRSR" id="PIRSR000349-1"/>
    </source>
</evidence>
<dbReference type="Proteomes" id="UP000032809">
    <property type="component" value="Chromosome I"/>
</dbReference>
<dbReference type="Pfam" id="PF02777">
    <property type="entry name" value="Sod_Fe_C"/>
    <property type="match status" value="1"/>
</dbReference>
<comment type="function">
    <text evidence="6">Destroys radicals which are normally produced within the cells and which are toxic to biological systems.</text>
</comment>
<evidence type="ECO:0000256" key="1">
    <source>
        <dbReference type="ARBA" id="ARBA00008714"/>
    </source>
</evidence>
<protein>
    <recommendedName>
        <fullName evidence="2 6">Superoxide dismutase</fullName>
        <ecNumber evidence="2 6">1.15.1.1</ecNumber>
    </recommendedName>
</protein>
<dbReference type="InterPro" id="IPR019831">
    <property type="entry name" value="Mn/Fe_SOD_N"/>
</dbReference>
<dbReference type="KEGG" id="dtn:DTL3_0478"/>
<dbReference type="HOGENOM" id="CLU_031625_0_1_0"/>
<evidence type="ECO:0000259" key="8">
    <source>
        <dbReference type="Pfam" id="PF02777"/>
    </source>
</evidence>
<dbReference type="PRINTS" id="PR01703">
    <property type="entry name" value="MNSODISMTASE"/>
</dbReference>
<evidence type="ECO:0000256" key="6">
    <source>
        <dbReference type="RuleBase" id="RU000414"/>
    </source>
</evidence>
<feature type="domain" description="Manganese/iron superoxide dismutase N-terminal" evidence="7">
    <location>
        <begin position="2"/>
        <end position="89"/>
    </location>
</feature>